<organism evidence="1 2">
    <name type="scientific">Stylosanthes scabra</name>
    <dbReference type="NCBI Taxonomy" id="79078"/>
    <lineage>
        <taxon>Eukaryota</taxon>
        <taxon>Viridiplantae</taxon>
        <taxon>Streptophyta</taxon>
        <taxon>Embryophyta</taxon>
        <taxon>Tracheophyta</taxon>
        <taxon>Spermatophyta</taxon>
        <taxon>Magnoliopsida</taxon>
        <taxon>eudicotyledons</taxon>
        <taxon>Gunneridae</taxon>
        <taxon>Pentapetalae</taxon>
        <taxon>rosids</taxon>
        <taxon>fabids</taxon>
        <taxon>Fabales</taxon>
        <taxon>Fabaceae</taxon>
        <taxon>Papilionoideae</taxon>
        <taxon>50 kb inversion clade</taxon>
        <taxon>dalbergioids sensu lato</taxon>
        <taxon>Dalbergieae</taxon>
        <taxon>Pterocarpus clade</taxon>
        <taxon>Stylosanthes</taxon>
    </lineage>
</organism>
<name>A0ABU6ZZN3_9FABA</name>
<evidence type="ECO:0000313" key="2">
    <source>
        <dbReference type="Proteomes" id="UP001341840"/>
    </source>
</evidence>
<evidence type="ECO:0000313" key="1">
    <source>
        <dbReference type="EMBL" id="MED6227523.1"/>
    </source>
</evidence>
<reference evidence="1 2" key="1">
    <citation type="journal article" date="2023" name="Plants (Basel)">
        <title>Bridging the Gap: Combining Genomics and Transcriptomics Approaches to Understand Stylosanthes scabra, an Orphan Legume from the Brazilian Caatinga.</title>
        <authorList>
            <person name="Ferreira-Neto J.R.C."/>
            <person name="da Silva M.D."/>
            <person name="Binneck E."/>
            <person name="de Melo N.F."/>
            <person name="da Silva R.H."/>
            <person name="de Melo A.L.T.M."/>
            <person name="Pandolfi V."/>
            <person name="Bustamante F.O."/>
            <person name="Brasileiro-Vidal A.C."/>
            <person name="Benko-Iseppon A.M."/>
        </authorList>
    </citation>
    <scope>NUCLEOTIDE SEQUENCE [LARGE SCALE GENOMIC DNA]</scope>
    <source>
        <tissue evidence="1">Leaves</tissue>
    </source>
</reference>
<dbReference type="EMBL" id="JASCZI010282275">
    <property type="protein sequence ID" value="MED6227523.1"/>
    <property type="molecule type" value="Genomic_DNA"/>
</dbReference>
<proteinExistence type="predicted"/>
<sequence>MASYEDVFRRRNRKVICGIAMDPIMEAISMVIGQQQRSFKAGSIGLHSSRTHSNLLRDVIDAKEQVM</sequence>
<accession>A0ABU6ZZN3</accession>
<gene>
    <name evidence="1" type="ORF">PIB30_114397</name>
</gene>
<protein>
    <submittedName>
        <fullName evidence="1">Uncharacterized protein</fullName>
    </submittedName>
</protein>
<keyword evidence="2" id="KW-1185">Reference proteome</keyword>
<comment type="caution">
    <text evidence="1">The sequence shown here is derived from an EMBL/GenBank/DDBJ whole genome shotgun (WGS) entry which is preliminary data.</text>
</comment>
<dbReference type="Proteomes" id="UP001341840">
    <property type="component" value="Unassembled WGS sequence"/>
</dbReference>